<organism evidence="2 3">
    <name type="scientific">Candidatus Giovannonibacteria bacterium RIFCSPLOWO2_01_FULL_46_32</name>
    <dbReference type="NCBI Taxonomy" id="1798353"/>
    <lineage>
        <taxon>Bacteria</taxon>
        <taxon>Candidatus Giovannoniibacteriota</taxon>
    </lineage>
</organism>
<comment type="caution">
    <text evidence="2">The sequence shown here is derived from an EMBL/GenBank/DDBJ whole genome shotgun (WGS) entry which is preliminary data.</text>
</comment>
<dbReference type="EMBL" id="MFIF01000006">
    <property type="protein sequence ID" value="OGF87197.1"/>
    <property type="molecule type" value="Genomic_DNA"/>
</dbReference>
<evidence type="ECO:0000313" key="2">
    <source>
        <dbReference type="EMBL" id="OGF87197.1"/>
    </source>
</evidence>
<gene>
    <name evidence="2" type="ORF">A3B19_03100</name>
</gene>
<dbReference type="Pfam" id="PF14279">
    <property type="entry name" value="HNH_5"/>
    <property type="match status" value="1"/>
</dbReference>
<accession>A0A1F5XH56</accession>
<proteinExistence type="predicted"/>
<dbReference type="InterPro" id="IPR029471">
    <property type="entry name" value="HNH_5"/>
</dbReference>
<reference evidence="2 3" key="1">
    <citation type="journal article" date="2016" name="Nat. Commun.">
        <title>Thousands of microbial genomes shed light on interconnected biogeochemical processes in an aquifer system.</title>
        <authorList>
            <person name="Anantharaman K."/>
            <person name="Brown C.T."/>
            <person name="Hug L.A."/>
            <person name="Sharon I."/>
            <person name="Castelle C.J."/>
            <person name="Probst A.J."/>
            <person name="Thomas B.C."/>
            <person name="Singh A."/>
            <person name="Wilkins M.J."/>
            <person name="Karaoz U."/>
            <person name="Brodie E.L."/>
            <person name="Williams K.H."/>
            <person name="Hubbard S.S."/>
            <person name="Banfield J.F."/>
        </authorList>
    </citation>
    <scope>NUCLEOTIDE SEQUENCE [LARGE SCALE GENOMIC DNA]</scope>
</reference>
<evidence type="ECO:0000313" key="3">
    <source>
        <dbReference type="Proteomes" id="UP000177346"/>
    </source>
</evidence>
<feature type="domain" description="HNH endonuclease 5" evidence="1">
    <location>
        <begin position="4"/>
        <end position="57"/>
    </location>
</feature>
<sequence length="330" mass="38134">MPLCIYCGTTDKILFKKVEHVVPQSFGKFSFATPTLTCVCDRCNEFFGRYLDQPLARDSWEGLTRYRQGIRAREKGKHPRIQLTLGDEEQLGDFAGALLQDVDGTKGGLPVPKPQFQIKNKKTGKYEMYPIEKIKDFKMDDELYGEAGSREVRIISHIDDRQSVIDELKKVGVDYKHKNDFYPTFAKDGNSVLVEATVTIDHTIKRAYVKIILNAFAWRSGQNAIMGQEWEKARKYVRYNADPLRARMSNKPFWGQESDTMRFAGDHISVMVENRDNNVLGKIQFYNHYTYEFILVENHSISSEQEFAVRFTRNELPAFGEKRTVPRQTS</sequence>
<dbReference type="AlphaFoldDB" id="A0A1F5XH56"/>
<name>A0A1F5XH56_9BACT</name>
<dbReference type="Proteomes" id="UP000177346">
    <property type="component" value="Unassembled WGS sequence"/>
</dbReference>
<evidence type="ECO:0000259" key="1">
    <source>
        <dbReference type="Pfam" id="PF14279"/>
    </source>
</evidence>
<protein>
    <recommendedName>
        <fullName evidence="1">HNH endonuclease 5 domain-containing protein</fullName>
    </recommendedName>
</protein>